<evidence type="ECO:0000313" key="1">
    <source>
        <dbReference type="EMBL" id="SVE02391.1"/>
    </source>
</evidence>
<feature type="non-terminal residue" evidence="1">
    <location>
        <position position="107"/>
    </location>
</feature>
<sequence>VGKDNQKVDDLRQFMDAMFTFASKVPYKKEHPLPVIQASKSLIGMNLDHPPRNLLKWLDDYVKDFIPNFNPPRKSDDNLFPDTITYTHLEKLILNKEESESNIYLTH</sequence>
<dbReference type="AlphaFoldDB" id="A0A383A452"/>
<feature type="non-terminal residue" evidence="1">
    <location>
        <position position="1"/>
    </location>
</feature>
<name>A0A383A452_9ZZZZ</name>
<reference evidence="1" key="1">
    <citation type="submission" date="2018-05" db="EMBL/GenBank/DDBJ databases">
        <authorList>
            <person name="Lanie J.A."/>
            <person name="Ng W.-L."/>
            <person name="Kazmierczak K.M."/>
            <person name="Andrzejewski T.M."/>
            <person name="Davidsen T.M."/>
            <person name="Wayne K.J."/>
            <person name="Tettelin H."/>
            <person name="Glass J.I."/>
            <person name="Rusch D."/>
            <person name="Podicherti R."/>
            <person name="Tsui H.-C.T."/>
            <person name="Winkler M.E."/>
        </authorList>
    </citation>
    <scope>NUCLEOTIDE SEQUENCE</scope>
</reference>
<proteinExistence type="predicted"/>
<gene>
    <name evidence="1" type="ORF">METZ01_LOCUS455245</name>
</gene>
<accession>A0A383A452</accession>
<organism evidence="1">
    <name type="scientific">marine metagenome</name>
    <dbReference type="NCBI Taxonomy" id="408172"/>
    <lineage>
        <taxon>unclassified sequences</taxon>
        <taxon>metagenomes</taxon>
        <taxon>ecological metagenomes</taxon>
    </lineage>
</organism>
<dbReference type="EMBL" id="UINC01188937">
    <property type="protein sequence ID" value="SVE02391.1"/>
    <property type="molecule type" value="Genomic_DNA"/>
</dbReference>
<protein>
    <submittedName>
        <fullName evidence="1">Uncharacterized protein</fullName>
    </submittedName>
</protein>